<dbReference type="Pfam" id="PF15595">
    <property type="entry name" value="Imm51"/>
    <property type="match status" value="1"/>
</dbReference>
<sequence length="119" mass="13325">MSPTYPFKVAAAKAPADTARQFVILADLSELDDYCHVFENHGYGGNGPSWREHIETIIEEFQPELLDHLEFDEEGAAFLAYADSLVAVRQFMALVLPQFGDLGKLHKYLSQTDPGDFFA</sequence>
<dbReference type="InterPro" id="IPR028956">
    <property type="entry name" value="Imm51"/>
</dbReference>
<evidence type="ECO:0000313" key="1">
    <source>
        <dbReference type="EMBL" id="GAA4506317.1"/>
    </source>
</evidence>
<evidence type="ECO:0008006" key="3">
    <source>
        <dbReference type="Google" id="ProtNLM"/>
    </source>
</evidence>
<protein>
    <recommendedName>
        <fullName evidence="3">Immunity protein 51</fullName>
    </recommendedName>
</protein>
<gene>
    <name evidence="1" type="ORF">GCM10023172_35440</name>
</gene>
<proteinExistence type="predicted"/>
<dbReference type="RefSeq" id="WP_208132952.1">
    <property type="nucleotide sequence ID" value="NZ_BAABGQ010000008.1"/>
</dbReference>
<organism evidence="1 2">
    <name type="scientific">Hymenobacter ginsengisoli</name>
    <dbReference type="NCBI Taxonomy" id="1051626"/>
    <lineage>
        <taxon>Bacteria</taxon>
        <taxon>Pseudomonadati</taxon>
        <taxon>Bacteroidota</taxon>
        <taxon>Cytophagia</taxon>
        <taxon>Cytophagales</taxon>
        <taxon>Hymenobacteraceae</taxon>
        <taxon>Hymenobacter</taxon>
    </lineage>
</organism>
<dbReference type="EMBL" id="BAABGQ010000008">
    <property type="protein sequence ID" value="GAA4506317.1"/>
    <property type="molecule type" value="Genomic_DNA"/>
</dbReference>
<keyword evidence="2" id="KW-1185">Reference proteome</keyword>
<name>A0ABP8QNY6_9BACT</name>
<comment type="caution">
    <text evidence="1">The sequence shown here is derived from an EMBL/GenBank/DDBJ whole genome shotgun (WGS) entry which is preliminary data.</text>
</comment>
<dbReference type="Proteomes" id="UP001501243">
    <property type="component" value="Unassembled WGS sequence"/>
</dbReference>
<accession>A0ABP8QNY6</accession>
<reference evidence="2" key="1">
    <citation type="journal article" date="2019" name="Int. J. Syst. Evol. Microbiol.">
        <title>The Global Catalogue of Microorganisms (GCM) 10K type strain sequencing project: providing services to taxonomists for standard genome sequencing and annotation.</title>
        <authorList>
            <consortium name="The Broad Institute Genomics Platform"/>
            <consortium name="The Broad Institute Genome Sequencing Center for Infectious Disease"/>
            <person name="Wu L."/>
            <person name="Ma J."/>
        </authorList>
    </citation>
    <scope>NUCLEOTIDE SEQUENCE [LARGE SCALE GENOMIC DNA]</scope>
    <source>
        <strain evidence="2">JCM 17841</strain>
    </source>
</reference>
<evidence type="ECO:0000313" key="2">
    <source>
        <dbReference type="Proteomes" id="UP001501243"/>
    </source>
</evidence>